<sequence>MHVTIFHASNQHQSNSCIHPSHHIIFSFSLSIQPPHLLTTQFPSPNLQSPHQKNPPLLNPSIPTPPSTHVIHPHHHSQPTQRLSCS</sequence>
<protein>
    <submittedName>
        <fullName evidence="2">Uncharacterized protein</fullName>
    </submittedName>
</protein>
<proteinExistence type="predicted"/>
<name>A0A194XTF7_MOLSC</name>
<dbReference type="AlphaFoldDB" id="A0A194XTF7"/>
<evidence type="ECO:0000256" key="1">
    <source>
        <dbReference type="SAM" id="MobiDB-lite"/>
    </source>
</evidence>
<evidence type="ECO:0000313" key="2">
    <source>
        <dbReference type="EMBL" id="KUJ23334.1"/>
    </source>
</evidence>
<dbReference type="EMBL" id="KQ947405">
    <property type="protein sequence ID" value="KUJ23334.1"/>
    <property type="molecule type" value="Genomic_DNA"/>
</dbReference>
<feature type="compositionally biased region" description="Polar residues" evidence="1">
    <location>
        <begin position="39"/>
        <end position="52"/>
    </location>
</feature>
<organism evidence="2 3">
    <name type="scientific">Mollisia scopiformis</name>
    <name type="common">Conifer needle endophyte fungus</name>
    <name type="synonym">Phialocephala scopiformis</name>
    <dbReference type="NCBI Taxonomy" id="149040"/>
    <lineage>
        <taxon>Eukaryota</taxon>
        <taxon>Fungi</taxon>
        <taxon>Dikarya</taxon>
        <taxon>Ascomycota</taxon>
        <taxon>Pezizomycotina</taxon>
        <taxon>Leotiomycetes</taxon>
        <taxon>Helotiales</taxon>
        <taxon>Mollisiaceae</taxon>
        <taxon>Mollisia</taxon>
    </lineage>
</organism>
<dbReference type="KEGG" id="psco:LY89DRAFT_680102"/>
<dbReference type="Proteomes" id="UP000070700">
    <property type="component" value="Unassembled WGS sequence"/>
</dbReference>
<evidence type="ECO:0000313" key="3">
    <source>
        <dbReference type="Proteomes" id="UP000070700"/>
    </source>
</evidence>
<dbReference type="InParanoid" id="A0A194XTF7"/>
<gene>
    <name evidence="2" type="ORF">LY89DRAFT_680102</name>
</gene>
<feature type="region of interest" description="Disordered" evidence="1">
    <location>
        <begin position="39"/>
        <end position="86"/>
    </location>
</feature>
<dbReference type="RefSeq" id="XP_018077689.1">
    <property type="nucleotide sequence ID" value="XM_018214011.1"/>
</dbReference>
<reference evidence="2 3" key="1">
    <citation type="submission" date="2015-10" db="EMBL/GenBank/DDBJ databases">
        <title>Full genome of DAOMC 229536 Phialocephala scopiformis, a fungal endophyte of spruce producing the potent anti-insectan compound rugulosin.</title>
        <authorList>
            <consortium name="DOE Joint Genome Institute"/>
            <person name="Walker A.K."/>
            <person name="Frasz S.L."/>
            <person name="Seifert K.A."/>
            <person name="Miller J.D."/>
            <person name="Mondo S.J."/>
            <person name="Labutti K."/>
            <person name="Lipzen A."/>
            <person name="Dockter R."/>
            <person name="Kennedy M."/>
            <person name="Grigoriev I.V."/>
            <person name="Spatafora J.W."/>
        </authorList>
    </citation>
    <scope>NUCLEOTIDE SEQUENCE [LARGE SCALE GENOMIC DNA]</scope>
    <source>
        <strain evidence="2 3">CBS 120377</strain>
    </source>
</reference>
<accession>A0A194XTF7</accession>
<keyword evidence="3" id="KW-1185">Reference proteome</keyword>
<dbReference type="GeneID" id="28823737"/>